<dbReference type="InterPro" id="IPR006143">
    <property type="entry name" value="RND_pump_MFP"/>
</dbReference>
<proteinExistence type="inferred from homology"/>
<reference evidence="3 4" key="1">
    <citation type="submission" date="2021-10" db="EMBL/GenBank/DDBJ databases">
        <title>Draft genome of Aestuariibacter halophilus JC2043.</title>
        <authorList>
            <person name="Emsley S.A."/>
            <person name="Pfannmuller K.M."/>
            <person name="Ushijima B."/>
            <person name="Saw J.H."/>
            <person name="Videau P."/>
        </authorList>
    </citation>
    <scope>NUCLEOTIDE SEQUENCE [LARGE SCALE GENOMIC DNA]</scope>
    <source>
        <strain evidence="3 4">JC2043</strain>
    </source>
</reference>
<organism evidence="3 4">
    <name type="scientific">Fluctibacter halophilus</name>
    <dbReference type="NCBI Taxonomy" id="226011"/>
    <lineage>
        <taxon>Bacteria</taxon>
        <taxon>Pseudomonadati</taxon>
        <taxon>Pseudomonadota</taxon>
        <taxon>Gammaproteobacteria</taxon>
        <taxon>Alteromonadales</taxon>
        <taxon>Alteromonadaceae</taxon>
        <taxon>Fluctibacter</taxon>
    </lineage>
</organism>
<keyword evidence="4" id="KW-1185">Reference proteome</keyword>
<dbReference type="NCBIfam" id="TIGR01730">
    <property type="entry name" value="RND_mfp"/>
    <property type="match status" value="1"/>
</dbReference>
<dbReference type="RefSeq" id="WP_229160962.1">
    <property type="nucleotide sequence ID" value="NZ_JAJEWP010000003.1"/>
</dbReference>
<protein>
    <submittedName>
        <fullName evidence="3">Efflux RND transporter periplasmic adaptor subunit</fullName>
    </submittedName>
</protein>
<evidence type="ECO:0000256" key="1">
    <source>
        <dbReference type="ARBA" id="ARBA00009477"/>
    </source>
</evidence>
<comment type="similarity">
    <text evidence="1">Belongs to the membrane fusion protein (MFP) (TC 8.A.1) family.</text>
</comment>
<name>A0ABS8GAD6_9ALTE</name>
<dbReference type="InterPro" id="IPR058625">
    <property type="entry name" value="MdtA-like_BSH"/>
</dbReference>
<dbReference type="Gene3D" id="2.40.50.100">
    <property type="match status" value="1"/>
</dbReference>
<gene>
    <name evidence="3" type="ORF">LJ739_12485</name>
</gene>
<feature type="domain" description="Multidrug resistance protein MdtA-like barrel-sandwich hybrid" evidence="2">
    <location>
        <begin position="75"/>
        <end position="249"/>
    </location>
</feature>
<evidence type="ECO:0000313" key="4">
    <source>
        <dbReference type="Proteomes" id="UP001520878"/>
    </source>
</evidence>
<comment type="caution">
    <text evidence="3">The sequence shown here is derived from an EMBL/GenBank/DDBJ whole genome shotgun (WGS) entry which is preliminary data.</text>
</comment>
<dbReference type="Gene3D" id="1.10.287.470">
    <property type="entry name" value="Helix hairpin bin"/>
    <property type="match status" value="1"/>
</dbReference>
<dbReference type="PANTHER" id="PTHR30469">
    <property type="entry name" value="MULTIDRUG RESISTANCE PROTEIN MDTA"/>
    <property type="match status" value="1"/>
</dbReference>
<evidence type="ECO:0000259" key="2">
    <source>
        <dbReference type="Pfam" id="PF25917"/>
    </source>
</evidence>
<dbReference type="Gene3D" id="2.40.420.20">
    <property type="match status" value="1"/>
</dbReference>
<dbReference type="Proteomes" id="UP001520878">
    <property type="component" value="Unassembled WGS sequence"/>
</dbReference>
<dbReference type="PANTHER" id="PTHR30469:SF12">
    <property type="entry name" value="MULTIDRUG RESISTANCE PROTEIN MDTA"/>
    <property type="match status" value="1"/>
</dbReference>
<dbReference type="Gene3D" id="2.40.30.170">
    <property type="match status" value="1"/>
</dbReference>
<sequence>MTFDRLHNKRWLVILALLGLGIFAISRWLSPGPGQSQPTTTAPLVEVTTLSTAPVQPTISGFGRVQPKDRWHAVSDVSGKIIFRHPALRQGNMIKAGTEVLTIDPADYELALAQATANLKRAELERARVDVNQRSYQQSLAIASHRLAIEQDELARKQDLLEKGLVSASEVEAQKGRVLQQDSAVWDIQSRLDLIPTDMAVASANIDVARARVAEAERALQKTHIIMPFDGRIGQVNVDQDQVVSQQQSLLTSHAITTMEVTANLALSDMRKLASGLTATRSPLGLPDISTLGLSATVNLMVDNTRFSWPATVQRLADSIDPQSNTLGITVTVHNDFTHFEPGETPPLVKDMFVEVSVSAPSRDVLSVPSRVVHDGMVYRLDDDNRIVVVPVTVAYHQQQNSVIAEGLKNGDRIVISDLLNVRQGMSVRVATQQDAQP</sequence>
<accession>A0ABS8GAD6</accession>
<dbReference type="EMBL" id="JAJEWP010000003">
    <property type="protein sequence ID" value="MCC2617061.1"/>
    <property type="molecule type" value="Genomic_DNA"/>
</dbReference>
<evidence type="ECO:0000313" key="3">
    <source>
        <dbReference type="EMBL" id="MCC2617061.1"/>
    </source>
</evidence>
<dbReference type="Pfam" id="PF25917">
    <property type="entry name" value="BSH_RND"/>
    <property type="match status" value="1"/>
</dbReference>
<dbReference type="SUPFAM" id="SSF111369">
    <property type="entry name" value="HlyD-like secretion proteins"/>
    <property type="match status" value="2"/>
</dbReference>